<evidence type="ECO:0000313" key="3">
    <source>
        <dbReference type="Proteomes" id="UP001187315"/>
    </source>
</evidence>
<keyword evidence="3" id="KW-1185">Reference proteome</keyword>
<sequence>MCQLSVGSSEVKHPTAAVSQRAKFSLNTVSQPNCATSNSTPIHPSIHHVAPCDYDDGGMAQAQKSSKESERKEGERKQVGDVMGMVQLCADSFVNSPRTPSCLALIDS</sequence>
<proteinExistence type="predicted"/>
<dbReference type="AlphaFoldDB" id="A0AA88LNJ8"/>
<gene>
    <name evidence="2" type="ORF">Q7C36_021445</name>
</gene>
<accession>A0AA88LNJ8</accession>
<organism evidence="2 3">
    <name type="scientific">Tachysurus vachellii</name>
    <name type="common">Darkbarbel catfish</name>
    <name type="synonym">Pelteobagrus vachellii</name>
    <dbReference type="NCBI Taxonomy" id="175792"/>
    <lineage>
        <taxon>Eukaryota</taxon>
        <taxon>Metazoa</taxon>
        <taxon>Chordata</taxon>
        <taxon>Craniata</taxon>
        <taxon>Vertebrata</taxon>
        <taxon>Euteleostomi</taxon>
        <taxon>Actinopterygii</taxon>
        <taxon>Neopterygii</taxon>
        <taxon>Teleostei</taxon>
        <taxon>Ostariophysi</taxon>
        <taxon>Siluriformes</taxon>
        <taxon>Bagridae</taxon>
        <taxon>Tachysurus</taxon>
    </lineage>
</organism>
<dbReference type="Proteomes" id="UP001187315">
    <property type="component" value="Unassembled WGS sequence"/>
</dbReference>
<reference evidence="2" key="1">
    <citation type="submission" date="2023-08" db="EMBL/GenBank/DDBJ databases">
        <title>Pelteobagrus vachellii genome.</title>
        <authorList>
            <person name="Liu H."/>
        </authorList>
    </citation>
    <scope>NUCLEOTIDE SEQUENCE</scope>
    <source>
        <strain evidence="2">PRFRI_2022a</strain>
        <tissue evidence="2">Muscle</tissue>
    </source>
</reference>
<feature type="compositionally biased region" description="Basic and acidic residues" evidence="1">
    <location>
        <begin position="65"/>
        <end position="77"/>
    </location>
</feature>
<protein>
    <submittedName>
        <fullName evidence="2">Uncharacterized protein</fullName>
    </submittedName>
</protein>
<comment type="caution">
    <text evidence="2">The sequence shown here is derived from an EMBL/GenBank/DDBJ whole genome shotgun (WGS) entry which is preliminary data.</text>
</comment>
<name>A0AA88LNJ8_TACVA</name>
<feature type="region of interest" description="Disordered" evidence="1">
    <location>
        <begin position="35"/>
        <end position="77"/>
    </location>
</feature>
<evidence type="ECO:0000313" key="2">
    <source>
        <dbReference type="EMBL" id="KAK2819799.1"/>
    </source>
</evidence>
<evidence type="ECO:0000256" key="1">
    <source>
        <dbReference type="SAM" id="MobiDB-lite"/>
    </source>
</evidence>
<dbReference type="EMBL" id="JAVHJS010000023">
    <property type="protein sequence ID" value="KAK2819799.1"/>
    <property type="molecule type" value="Genomic_DNA"/>
</dbReference>